<feature type="domain" description="SWI/SNF and RSC complexes subunit Ssr4 N-terminal" evidence="2">
    <location>
        <begin position="12"/>
        <end position="219"/>
    </location>
</feature>
<dbReference type="Pfam" id="PF20497">
    <property type="entry name" value="SWI-SNF_Ssr4_C"/>
    <property type="match status" value="1"/>
</dbReference>
<feature type="region of interest" description="Disordered" evidence="1">
    <location>
        <begin position="227"/>
        <end position="247"/>
    </location>
</feature>
<feature type="region of interest" description="Disordered" evidence="1">
    <location>
        <begin position="501"/>
        <end position="529"/>
    </location>
</feature>
<evidence type="ECO:0000313" key="5">
    <source>
        <dbReference type="Proteomes" id="UP000799779"/>
    </source>
</evidence>
<gene>
    <name evidence="4" type="ORF">P154DRAFT_464405</name>
</gene>
<feature type="compositionally biased region" description="Polar residues" evidence="1">
    <location>
        <begin position="501"/>
        <end position="512"/>
    </location>
</feature>
<feature type="region of interest" description="Disordered" evidence="1">
    <location>
        <begin position="563"/>
        <end position="616"/>
    </location>
</feature>
<dbReference type="InterPro" id="IPR013859">
    <property type="entry name" value="Ssr4_N"/>
</dbReference>
<organism evidence="4 5">
    <name type="scientific">Amniculicola lignicola CBS 123094</name>
    <dbReference type="NCBI Taxonomy" id="1392246"/>
    <lineage>
        <taxon>Eukaryota</taxon>
        <taxon>Fungi</taxon>
        <taxon>Dikarya</taxon>
        <taxon>Ascomycota</taxon>
        <taxon>Pezizomycotina</taxon>
        <taxon>Dothideomycetes</taxon>
        <taxon>Pleosporomycetidae</taxon>
        <taxon>Pleosporales</taxon>
        <taxon>Amniculicolaceae</taxon>
        <taxon>Amniculicola</taxon>
    </lineage>
</organism>
<evidence type="ECO:0000259" key="2">
    <source>
        <dbReference type="Pfam" id="PF08549"/>
    </source>
</evidence>
<dbReference type="GO" id="GO:0006338">
    <property type="term" value="P:chromatin remodeling"/>
    <property type="evidence" value="ECO:0007669"/>
    <property type="project" value="InterPro"/>
</dbReference>
<feature type="compositionally biased region" description="Polar residues" evidence="1">
    <location>
        <begin position="586"/>
        <end position="612"/>
    </location>
</feature>
<keyword evidence="5" id="KW-1185">Reference proteome</keyword>
<evidence type="ECO:0000313" key="4">
    <source>
        <dbReference type="EMBL" id="KAF2001444.1"/>
    </source>
</evidence>
<feature type="compositionally biased region" description="Low complexity" evidence="1">
    <location>
        <begin position="513"/>
        <end position="526"/>
    </location>
</feature>
<accession>A0A6A5WKJ6</accession>
<reference evidence="4" key="1">
    <citation type="journal article" date="2020" name="Stud. Mycol.">
        <title>101 Dothideomycetes genomes: a test case for predicting lifestyles and emergence of pathogens.</title>
        <authorList>
            <person name="Haridas S."/>
            <person name="Albert R."/>
            <person name="Binder M."/>
            <person name="Bloem J."/>
            <person name="Labutti K."/>
            <person name="Salamov A."/>
            <person name="Andreopoulos B."/>
            <person name="Baker S."/>
            <person name="Barry K."/>
            <person name="Bills G."/>
            <person name="Bluhm B."/>
            <person name="Cannon C."/>
            <person name="Castanera R."/>
            <person name="Culley D."/>
            <person name="Daum C."/>
            <person name="Ezra D."/>
            <person name="Gonzalez J."/>
            <person name="Henrissat B."/>
            <person name="Kuo A."/>
            <person name="Liang C."/>
            <person name="Lipzen A."/>
            <person name="Lutzoni F."/>
            <person name="Magnuson J."/>
            <person name="Mondo S."/>
            <person name="Nolan M."/>
            <person name="Ohm R."/>
            <person name="Pangilinan J."/>
            <person name="Park H.-J."/>
            <person name="Ramirez L."/>
            <person name="Alfaro M."/>
            <person name="Sun H."/>
            <person name="Tritt A."/>
            <person name="Yoshinaga Y."/>
            <person name="Zwiers L.-H."/>
            <person name="Turgeon B."/>
            <person name="Goodwin S."/>
            <person name="Spatafora J."/>
            <person name="Crous P."/>
            <person name="Grigoriev I."/>
        </authorList>
    </citation>
    <scope>NUCLEOTIDE SEQUENCE</scope>
    <source>
        <strain evidence="4">CBS 123094</strain>
    </source>
</reference>
<protein>
    <submittedName>
        <fullName evidence="4">DUF1750-domain-containing protein</fullName>
    </submittedName>
</protein>
<dbReference type="Pfam" id="PF08549">
    <property type="entry name" value="SWI-SNF_Ssr4_N"/>
    <property type="match status" value="1"/>
</dbReference>
<proteinExistence type="predicted"/>
<dbReference type="InterPro" id="IPR046464">
    <property type="entry name" value="SWI-SNF_Ssr4_C"/>
</dbReference>
<feature type="domain" description="SWI/SNF and RSC complexes subunit Ssr4 C-terminal" evidence="3">
    <location>
        <begin position="257"/>
        <end position="667"/>
    </location>
</feature>
<dbReference type="Proteomes" id="UP000799779">
    <property type="component" value="Unassembled WGS sequence"/>
</dbReference>
<evidence type="ECO:0000256" key="1">
    <source>
        <dbReference type="SAM" id="MobiDB-lite"/>
    </source>
</evidence>
<dbReference type="OrthoDB" id="5321006at2759"/>
<sequence>MYAMNQSHPAIHDPSALVPAQLLSHVHLVSTFRYPIHPSLQPAAALEYLIKGPQIVNDTQPVAWTYFASPPPDGTILLTWQPPRAGTSFASDGLVWADPEMVYDMNIRGYNIQVFVHKCGYVYPTESVAAHQRCRYRIAGGPGHFDPNLWLVHYSASDQQNRIHSNQIPIPREVAQILQHRAHLQAAGPLMRKEFMLKDTANWPRVEFGQNNPMMRANQPQQYNRVPFQGIQQPPNKKPRPNPQPSRAAAILDSGLEEEENSTQDNFDFLTPRDISLSRYQQHHEWMEEIFSSPYGINRILPVDLGLGLMGELAPLTEGLLDTPAGEHPLIAGEEPKKDVEGYSVKSQSRLSPEQLKEFETRVADYTAKEEAELEKMRAVHAKKIAALKRSRTYIKAERRLREAPRHENPDSPVVEDDAPDVLDAVVGELEKSLGIEFESQKNVSCIEKGGFIAAQQIVQKAQQSNGSGQTITDGNANALAMEDAMDVENSAAGLLDQYGSTPLTGTPSGNISVPQVSQPQSQSQSAVATPNIPIGDSTHAAIPTTDNSNDLLDLDVEMSGMTNTDGKGGEGDWVLVDQPQGAGQPPSNNQQASTSVGASGSIQLPPSSTDAEASAGMFDTPDFVNFDNLDTAGDALADYTNVDDTMGLDLVDDSAFGDAFHGTEMHGGDTEGDTA</sequence>
<dbReference type="AlphaFoldDB" id="A0A6A5WKJ6"/>
<evidence type="ECO:0000259" key="3">
    <source>
        <dbReference type="Pfam" id="PF20497"/>
    </source>
</evidence>
<dbReference type="EMBL" id="ML977583">
    <property type="protein sequence ID" value="KAF2001444.1"/>
    <property type="molecule type" value="Genomic_DNA"/>
</dbReference>
<name>A0A6A5WKJ6_9PLEO</name>